<feature type="compositionally biased region" description="Polar residues" evidence="5">
    <location>
        <begin position="129"/>
        <end position="140"/>
    </location>
</feature>
<feature type="compositionally biased region" description="Acidic residues" evidence="5">
    <location>
        <begin position="760"/>
        <end position="776"/>
    </location>
</feature>
<dbReference type="GO" id="GO:0007154">
    <property type="term" value="P:cell communication"/>
    <property type="evidence" value="ECO:0007669"/>
    <property type="project" value="InterPro"/>
</dbReference>
<dbReference type="Proteomes" id="UP000001515">
    <property type="component" value="Segment"/>
</dbReference>
<dbReference type="SUPFAM" id="SSF141072">
    <property type="entry name" value="CalX-like"/>
    <property type="match status" value="1"/>
</dbReference>
<dbReference type="SUPFAM" id="SSF69255">
    <property type="entry name" value="gp5 N-terminal domain-like"/>
    <property type="match status" value="1"/>
</dbReference>
<feature type="compositionally biased region" description="Acidic residues" evidence="5">
    <location>
        <begin position="624"/>
        <end position="640"/>
    </location>
</feature>
<keyword evidence="8" id="KW-1185">Reference proteome</keyword>
<dbReference type="RefSeq" id="YP_003097459.1">
    <property type="nucleotide sequence ID" value="NC_013085.1"/>
</dbReference>
<evidence type="ECO:0000259" key="6">
    <source>
        <dbReference type="SMART" id="SM00237"/>
    </source>
</evidence>
<dbReference type="InterPro" id="IPR051171">
    <property type="entry name" value="CaCA"/>
</dbReference>
<feature type="compositionally biased region" description="Gly residues" evidence="5">
    <location>
        <begin position="641"/>
        <end position="651"/>
    </location>
</feature>
<dbReference type="OrthoDB" id="1676at10239"/>
<protein>
    <submittedName>
        <fullName evidence="7">Putative base plate hub subunit and tail lysozyme</fullName>
    </submittedName>
</protein>
<dbReference type="Pfam" id="PF03160">
    <property type="entry name" value="Calx-beta"/>
    <property type="match status" value="1"/>
</dbReference>
<gene>
    <name evidence="7" type="primary">g5</name>
    <name evidence="7" type="ORF">SRSM4_225</name>
</gene>
<organism evidence="7 8">
    <name type="scientific">Synechococcus phage S-RSM4</name>
    <dbReference type="NCBI Taxonomy" id="555387"/>
    <lineage>
        <taxon>Viruses</taxon>
        <taxon>Duplodnaviria</taxon>
        <taxon>Heunggongvirae</taxon>
        <taxon>Uroviricota</taxon>
        <taxon>Caudoviricetes</taxon>
        <taxon>Pantevenvirales</taxon>
        <taxon>Kyanoviridae</taxon>
        <taxon>Gibbetvirus</taxon>
        <taxon>Gibbetvirus rsm4</taxon>
    </lineage>
</organism>
<keyword evidence="4" id="KW-0813">Transport</keyword>
<dbReference type="SMART" id="SM00237">
    <property type="entry name" value="Calx_beta"/>
    <property type="match status" value="1"/>
</dbReference>
<dbReference type="PANTHER" id="PTHR11878">
    <property type="entry name" value="SODIUM/CALCIUM EXCHANGER"/>
    <property type="match status" value="1"/>
</dbReference>
<keyword evidence="3" id="KW-0106">Calcium</keyword>
<sequence length="963" mass="103926">MDQLLSQMFPTHRVGNSFNWWVGQIEETAKKEKNNKGGYRFKVRIVGDHPKSKEILSTEDLPWAQVMMPVNVPFMPGNVGGAHPQLIKGCWVVGFYLDDDKQKPIIMGSIGQTPGATTISKSEKPGATESFQTYNNTTEAQVDPGRDGTPAPQNEKGPSEETNKTTGALPDGTTNADGPKVPPIPFQNNFDQEKWCQSVAEKCDKEDIGDKITYILGQFLFEIQRNNGNIGTYLVGQVNGTINSGIGIARKYISKFQKVIRKFVAKVKGFVIENITKGVKFLIKTLLFVDKKGNALTPVTKWFNNLLKDLGCKMEDLGKRLEKWLTDVIMKYVNQIYRAAACQVDTFINGILSKMNSLMEEVLQSVLGPLQSILGAIASPLNMIGGAINFVLNLLGISCSGPSRVCAKYKVVCTDGEKKKKEDKKDFLDDLLSGIDDLFGSTKGDYNQYTCAEAYTGSSLSVTNVGFVGGVPAADNTTNTPLTRRPKISYDIQDITVQEGNEAQFTVVRRGFTEIASSVTYKTLSKGTAESGVDYLPVQGILGFAPDETEKVITITTLYDSETEGDEDFYIRLRKNSPGEGSGVQSSFVKNIAKCTITEQDLTDPTDPFSPKPENPESGIDDTFPPDETDVPTDPTDDNDTGGGGDGGDGSDGTTESTSPTYRVVADKSFVREGEFIVYTITTTNLENGSILNYSLTGDGITSEDIIGGNINGSFVVNNNQAKVTVGLEDDGVVEDDEILRFTIDGTGAIADVLIVADDTNGDDDTSDYDEGEGETPENTYQEFRDPTVDSGKIITDENGGIIEIPIDDPGDAWAEPPYVFIGGEGIGAVATPLLDEDGFITEIRIKSPGYGYKLNLASDAGVRCIIDSFTVLSPGVGYTETPELYINGQLGVAEAVINEDGFVIGARVLDRELTFEGFPEIVVVGGGGYGATMLPSLVCLDTDGLSTIGSTKIGTGRYVDCP</sequence>
<dbReference type="GO" id="GO:0016020">
    <property type="term" value="C:membrane"/>
    <property type="evidence" value="ECO:0007669"/>
    <property type="project" value="InterPro"/>
</dbReference>
<feature type="compositionally biased region" description="Polar residues" evidence="5">
    <location>
        <begin position="110"/>
        <end position="120"/>
    </location>
</feature>
<dbReference type="InterPro" id="IPR038081">
    <property type="entry name" value="CalX-like_sf"/>
</dbReference>
<keyword evidence="1" id="KW-0732">Signal</keyword>
<evidence type="ECO:0000256" key="1">
    <source>
        <dbReference type="ARBA" id="ARBA00022729"/>
    </source>
</evidence>
<accession>C7BVJ3</accession>
<proteinExistence type="predicted"/>
<dbReference type="InterPro" id="IPR009590">
    <property type="entry name" value="Gp5_OB_N"/>
</dbReference>
<reference evidence="7 8" key="1">
    <citation type="journal article" date="2009" name="Environ. Microbiol.">
        <title>Comparative genomics of marine cyanomyoviruses reveals the widespread occurrence of Synechococcus host genes localized to a hyperplastic region: implications for mechanisms of cyanophage evolution.</title>
        <authorList>
            <person name="Millard A.D."/>
            <person name="Zwirglmaier K."/>
            <person name="Downey M.J."/>
            <person name="Mann N.H."/>
            <person name="Scanlan D.J."/>
        </authorList>
    </citation>
    <scope>NUCLEOTIDE SEQUENCE</scope>
</reference>
<dbReference type="PANTHER" id="PTHR11878:SF65">
    <property type="entry name" value="NA_CA-EXCHANGE PROTEIN, ISOFORM G"/>
    <property type="match status" value="1"/>
</dbReference>
<feature type="region of interest" description="Disordered" evidence="5">
    <location>
        <begin position="109"/>
        <end position="187"/>
    </location>
</feature>
<feature type="compositionally biased region" description="Low complexity" evidence="5">
    <location>
        <begin position="652"/>
        <end position="661"/>
    </location>
</feature>
<evidence type="ECO:0000313" key="8">
    <source>
        <dbReference type="Proteomes" id="UP000001515"/>
    </source>
</evidence>
<keyword evidence="2" id="KW-0677">Repeat</keyword>
<dbReference type="Gene3D" id="2.40.50.260">
    <property type="entry name" value="Nucleic acid-binding protein domain"/>
    <property type="match status" value="1"/>
</dbReference>
<dbReference type="KEGG" id="vg:8303430"/>
<evidence type="ECO:0000256" key="2">
    <source>
        <dbReference type="ARBA" id="ARBA00022737"/>
    </source>
</evidence>
<feature type="region of interest" description="Disordered" evidence="5">
    <location>
        <begin position="759"/>
        <end position="784"/>
    </location>
</feature>
<dbReference type="Pfam" id="PF06714">
    <property type="entry name" value="Gp5_OB"/>
    <property type="match status" value="1"/>
</dbReference>
<dbReference type="InterPro" id="IPR003644">
    <property type="entry name" value="Calx_beta"/>
</dbReference>
<evidence type="ECO:0000256" key="3">
    <source>
        <dbReference type="ARBA" id="ARBA00022837"/>
    </source>
</evidence>
<feature type="region of interest" description="Disordered" evidence="5">
    <location>
        <begin position="599"/>
        <end position="661"/>
    </location>
</feature>
<dbReference type="GeneID" id="8303430"/>
<evidence type="ECO:0000256" key="4">
    <source>
        <dbReference type="ARBA" id="ARBA00023065"/>
    </source>
</evidence>
<feature type="domain" description="Calx-beta" evidence="6">
    <location>
        <begin position="477"/>
        <end position="574"/>
    </location>
</feature>
<dbReference type="Gene3D" id="2.60.40.2030">
    <property type="match status" value="1"/>
</dbReference>
<evidence type="ECO:0000313" key="7">
    <source>
        <dbReference type="EMBL" id="CAR63422.1"/>
    </source>
</evidence>
<dbReference type="GO" id="GO:0030001">
    <property type="term" value="P:metal ion transport"/>
    <property type="evidence" value="ECO:0007669"/>
    <property type="project" value="TreeGrafter"/>
</dbReference>
<dbReference type="EMBL" id="FM207411">
    <property type="protein sequence ID" value="CAR63422.1"/>
    <property type="molecule type" value="Genomic_DNA"/>
</dbReference>
<keyword evidence="4" id="KW-0406">Ion transport</keyword>
<evidence type="ECO:0000256" key="5">
    <source>
        <dbReference type="SAM" id="MobiDB-lite"/>
    </source>
</evidence>
<name>C7BVJ3_9CAUD</name>